<dbReference type="STRING" id="59922.P9303_07231"/>
<dbReference type="EMBL" id="CP000554">
    <property type="protein sequence ID" value="ABM77474.1"/>
    <property type="molecule type" value="Genomic_DNA"/>
</dbReference>
<sequence>MFRWSIINLFICFFNQANGSASCWLISALKLWIVLSIFC</sequence>
<accession>A2C7L4</accession>
<dbReference type="KEGG" id="pmf:P9303_07231"/>
<protein>
    <submittedName>
        <fullName evidence="1">Uncharacterized protein</fullName>
    </submittedName>
</protein>
<name>A2C7L4_PROM3</name>
<evidence type="ECO:0000313" key="2">
    <source>
        <dbReference type="Proteomes" id="UP000002274"/>
    </source>
</evidence>
<dbReference type="HOGENOM" id="CLU_3315224_0_0_3"/>
<dbReference type="AlphaFoldDB" id="A2C7L4"/>
<evidence type="ECO:0000313" key="1">
    <source>
        <dbReference type="EMBL" id="ABM77474.1"/>
    </source>
</evidence>
<organism evidence="1 2">
    <name type="scientific">Prochlorococcus marinus (strain MIT 9303)</name>
    <dbReference type="NCBI Taxonomy" id="59922"/>
    <lineage>
        <taxon>Bacteria</taxon>
        <taxon>Bacillati</taxon>
        <taxon>Cyanobacteriota</taxon>
        <taxon>Cyanophyceae</taxon>
        <taxon>Synechococcales</taxon>
        <taxon>Prochlorococcaceae</taxon>
        <taxon>Prochlorococcus</taxon>
    </lineage>
</organism>
<gene>
    <name evidence="1" type="ordered locus">P9303_07231</name>
</gene>
<dbReference type="Proteomes" id="UP000002274">
    <property type="component" value="Chromosome"/>
</dbReference>
<proteinExistence type="predicted"/>
<dbReference type="PROSITE" id="PS51257">
    <property type="entry name" value="PROKAR_LIPOPROTEIN"/>
    <property type="match status" value="1"/>
</dbReference>
<reference evidence="1 2" key="1">
    <citation type="journal article" date="2007" name="PLoS Genet.">
        <title>Patterns and implications of gene gain and loss in the evolution of Prochlorococcus.</title>
        <authorList>
            <person name="Kettler G.C."/>
            <person name="Martiny A.C."/>
            <person name="Huang K."/>
            <person name="Zucker J."/>
            <person name="Coleman M.L."/>
            <person name="Rodrigue S."/>
            <person name="Chen F."/>
            <person name="Lapidus A."/>
            <person name="Ferriera S."/>
            <person name="Johnson J."/>
            <person name="Steglich C."/>
            <person name="Church G.M."/>
            <person name="Richardson P."/>
            <person name="Chisholm S.W."/>
        </authorList>
    </citation>
    <scope>NUCLEOTIDE SEQUENCE [LARGE SCALE GENOMIC DNA]</scope>
    <source>
        <strain evidence="1 2">MIT 9303</strain>
    </source>
</reference>